<dbReference type="PANTHER" id="PTHR31988">
    <property type="entry name" value="ESTERASE, PUTATIVE (DUF303)-RELATED"/>
    <property type="match status" value="1"/>
</dbReference>
<dbReference type="InterPro" id="IPR005181">
    <property type="entry name" value="SASA"/>
</dbReference>
<evidence type="ECO:0000313" key="4">
    <source>
        <dbReference type="EMBL" id="PWQ94969.1"/>
    </source>
</evidence>
<protein>
    <recommendedName>
        <fullName evidence="3">Sialate O-acetylesterase domain-containing protein</fullName>
    </recommendedName>
</protein>
<feature type="signal peptide" evidence="2">
    <location>
        <begin position="1"/>
        <end position="22"/>
    </location>
</feature>
<accession>A0A317C9C4</accession>
<keyword evidence="5" id="KW-1185">Reference proteome</keyword>
<dbReference type="SUPFAM" id="SSF52266">
    <property type="entry name" value="SGNH hydrolase"/>
    <property type="match status" value="1"/>
</dbReference>
<dbReference type="Proteomes" id="UP000245539">
    <property type="component" value="Unassembled WGS sequence"/>
</dbReference>
<evidence type="ECO:0000313" key="5">
    <source>
        <dbReference type="Proteomes" id="UP000245539"/>
    </source>
</evidence>
<comment type="caution">
    <text evidence="4">The sequence shown here is derived from an EMBL/GenBank/DDBJ whole genome shotgun (WGS) entry which is preliminary data.</text>
</comment>
<dbReference type="RefSeq" id="WP_109838731.1">
    <property type="nucleotide sequence ID" value="NZ_QGKM01000052.1"/>
</dbReference>
<dbReference type="GO" id="GO:0016788">
    <property type="term" value="F:hydrolase activity, acting on ester bonds"/>
    <property type="evidence" value="ECO:0007669"/>
    <property type="project" value="UniProtKB-ARBA"/>
</dbReference>
<dbReference type="InterPro" id="IPR036514">
    <property type="entry name" value="SGNH_hydro_sf"/>
</dbReference>
<organism evidence="4 5">
    <name type="scientific">Leucothrix pacifica</name>
    <dbReference type="NCBI Taxonomy" id="1247513"/>
    <lineage>
        <taxon>Bacteria</taxon>
        <taxon>Pseudomonadati</taxon>
        <taxon>Pseudomonadota</taxon>
        <taxon>Gammaproteobacteria</taxon>
        <taxon>Thiotrichales</taxon>
        <taxon>Thiotrichaceae</taxon>
        <taxon>Leucothrix</taxon>
    </lineage>
</organism>
<dbReference type="Pfam" id="PF03629">
    <property type="entry name" value="SASA"/>
    <property type="match status" value="1"/>
</dbReference>
<keyword evidence="2" id="KW-0732">Signal</keyword>
<evidence type="ECO:0000256" key="2">
    <source>
        <dbReference type="SAM" id="SignalP"/>
    </source>
</evidence>
<dbReference type="AlphaFoldDB" id="A0A317C9C4"/>
<gene>
    <name evidence="4" type="ORF">DKW60_16330</name>
</gene>
<dbReference type="PANTHER" id="PTHR31988:SF19">
    <property type="entry name" value="9-O-ACETYL-N-ACETYLNEURAMINIC ACID DEACETYLASE-RELATED"/>
    <property type="match status" value="1"/>
</dbReference>
<reference evidence="4 5" key="1">
    <citation type="submission" date="2018-05" db="EMBL/GenBank/DDBJ databases">
        <title>Leucothrix arctica sp. nov., isolated from Arctic seawater.</title>
        <authorList>
            <person name="Choi A."/>
            <person name="Baek K."/>
        </authorList>
    </citation>
    <scope>NUCLEOTIDE SEQUENCE [LARGE SCALE GENOMIC DNA]</scope>
    <source>
        <strain evidence="4 5">JCM 18388</strain>
    </source>
</reference>
<feature type="domain" description="Sialate O-acetylesterase" evidence="3">
    <location>
        <begin position="26"/>
        <end position="261"/>
    </location>
</feature>
<dbReference type="Gene3D" id="3.40.50.1110">
    <property type="entry name" value="SGNH hydrolase"/>
    <property type="match status" value="1"/>
</dbReference>
<dbReference type="InterPro" id="IPR052940">
    <property type="entry name" value="Carb_Esterase_6"/>
</dbReference>
<keyword evidence="1" id="KW-0378">Hydrolase</keyword>
<sequence>MTKMIKLYLSGLLLVVTTVAQADTIDLHVMGGQSNMQGWRSDAQFYPHDHGRVDSRIPFYFEAVDYASTHRQWDVLRPQAGHFVKGHFGPEVTFARAVKNSGFNPAIFKFSFGSSSLETVWKAPGHGGLYDRMIRELQHSINLLKQQGHQVNIRSFTWIQGETDAKNDQLANRYYGNLKRLIHHFRRNVARNNSLPVILGVDEQHPLVKQRPQVVAAQQRLANEDQNTAATSMYGLEKSDVTHLTAKGVIQHGNRLYQAYVGLAYQMRF</sequence>
<name>A0A317C9C4_9GAMM</name>
<dbReference type="OrthoDB" id="9795554at2"/>
<dbReference type="EMBL" id="QGKM01000052">
    <property type="protein sequence ID" value="PWQ94969.1"/>
    <property type="molecule type" value="Genomic_DNA"/>
</dbReference>
<evidence type="ECO:0000259" key="3">
    <source>
        <dbReference type="Pfam" id="PF03629"/>
    </source>
</evidence>
<feature type="chain" id="PRO_5016353426" description="Sialate O-acetylesterase domain-containing protein" evidence="2">
    <location>
        <begin position="23"/>
        <end position="269"/>
    </location>
</feature>
<evidence type="ECO:0000256" key="1">
    <source>
        <dbReference type="ARBA" id="ARBA00022801"/>
    </source>
</evidence>
<proteinExistence type="predicted"/>